<dbReference type="STRING" id="295108.HT99x_00434"/>
<dbReference type="InterPro" id="IPR018392">
    <property type="entry name" value="LysM"/>
</dbReference>
<dbReference type="Proteomes" id="UP000051497">
    <property type="component" value="Unassembled WGS sequence"/>
</dbReference>
<dbReference type="SMART" id="SM00257">
    <property type="entry name" value="LysM"/>
    <property type="match status" value="1"/>
</dbReference>
<dbReference type="SUPFAM" id="SSF54106">
    <property type="entry name" value="LysM domain"/>
    <property type="match status" value="1"/>
</dbReference>
<dbReference type="CDD" id="cd00118">
    <property type="entry name" value="LysM"/>
    <property type="match status" value="1"/>
</dbReference>
<dbReference type="AlphaFoldDB" id="A0A0Q9YZ66"/>
<protein>
    <submittedName>
        <fullName evidence="3">LysM domain/BON superfamily protein</fullName>
    </submittedName>
    <submittedName>
        <fullName evidence="4">LysM peptidoglycan-binding domain-containing protein</fullName>
    </submittedName>
</protein>
<evidence type="ECO:0000313" key="5">
    <source>
        <dbReference type="Proteomes" id="UP000051497"/>
    </source>
</evidence>
<sequence>MTRCTMLLRMALAVVLSAGVTFAFAVEIGHQVSEHETTSMPEISHSRSWIHERAPQMYIVQDGDTLWEIACKFLNDPGRWEQLWRSNPEIRDPDRIYPGDIISLVYENGEPCLRLERGYRNQHATATRDARTGTIKLRPRMQVLPVDKPIPTIALSVISPFFNHSRVITPCESGKCPQIVALDDDHIVVGERDRVYVSNLCPEDENKVFTVVRPGKDYLEPCCKEKRIGIEGMVVGKAKIEKLSEPSSMILSESYAEVKVGDRIIETLYEPVEPYFMPRFPNNQALGQIVSVFGGITQIGQYQVIVITGGCDLEREVGDVLTIFQTQKDLPPRLIEALNRKLCFPPLNIGQCVVFRVFDKVSYALVMKATRPIYLLDDVARS</sequence>
<evidence type="ECO:0000313" key="3">
    <source>
        <dbReference type="EMBL" id="KRG22017.1"/>
    </source>
</evidence>
<proteinExistence type="predicted"/>
<dbReference type="InterPro" id="IPR036779">
    <property type="entry name" value="LysM_dom_sf"/>
</dbReference>
<feature type="signal peptide" evidence="1">
    <location>
        <begin position="1"/>
        <end position="25"/>
    </location>
</feature>
<gene>
    <name evidence="4" type="ORF">HT99x_000075</name>
    <name evidence="3" type="ORF">HT99x_00434</name>
</gene>
<reference evidence="4" key="3">
    <citation type="submission" date="2021-06" db="EMBL/GenBank/DDBJ databases">
        <title>Genomic Description and Analysis of Intracellular Bacteria, Candidatus Berkiella cookevillensis and Candidatus Berkiella aquae.</title>
        <authorList>
            <person name="Kidane D.T."/>
            <person name="Mehari Y.T."/>
            <person name="Rice F.C."/>
            <person name="Arivett B.A."/>
            <person name="Farone A.L."/>
            <person name="Berk S.G."/>
            <person name="Farone M.B."/>
        </authorList>
    </citation>
    <scope>NUCLEOTIDE SEQUENCE</scope>
    <source>
        <strain evidence="4">HT99</strain>
    </source>
</reference>
<name>A0A0Q9YZ66_9GAMM</name>
<keyword evidence="5" id="KW-1185">Reference proteome</keyword>
<organism evidence="3">
    <name type="scientific">Candidatus Berkiella aquae</name>
    <dbReference type="NCBI Taxonomy" id="295108"/>
    <lineage>
        <taxon>Bacteria</taxon>
        <taxon>Pseudomonadati</taxon>
        <taxon>Pseudomonadota</taxon>
        <taxon>Gammaproteobacteria</taxon>
        <taxon>Candidatus Berkiellales</taxon>
        <taxon>Candidatus Berkiellaceae</taxon>
        <taxon>Candidatus Berkiella</taxon>
    </lineage>
</organism>
<dbReference type="OrthoDB" id="9765158at2"/>
<dbReference type="Pfam" id="PF01476">
    <property type="entry name" value="LysM"/>
    <property type="match status" value="1"/>
</dbReference>
<dbReference type="Gene3D" id="3.10.350.10">
    <property type="entry name" value="LysM domain"/>
    <property type="match status" value="1"/>
</dbReference>
<reference evidence="3" key="1">
    <citation type="submission" date="2015-09" db="EMBL/GenBank/DDBJ databases">
        <title>Draft Genome Sequences of Two Novel Amoeba-resistant Intranuclear Bacteria, Candidatus Berkiella cookevillensis and Candidatus Berkiella aquae.</title>
        <authorList>
            <person name="Mehari Y.T."/>
            <person name="Arivett B.A."/>
            <person name="Farone A.L."/>
            <person name="Gunderson J.H."/>
            <person name="Farone M.B."/>
        </authorList>
    </citation>
    <scope>NUCLEOTIDE SEQUENCE [LARGE SCALE GENOMIC DNA]</scope>
    <source>
        <strain evidence="3">HT99</strain>
    </source>
</reference>
<dbReference type="PATRIC" id="fig|1590043.3.peg.437"/>
<feature type="domain" description="LysM" evidence="2">
    <location>
        <begin position="56"/>
        <end position="104"/>
    </location>
</feature>
<evidence type="ECO:0000259" key="2">
    <source>
        <dbReference type="PROSITE" id="PS51782"/>
    </source>
</evidence>
<dbReference type="EMBL" id="LKAJ02000001">
    <property type="protein sequence ID" value="MCS5709813.1"/>
    <property type="molecule type" value="Genomic_DNA"/>
</dbReference>
<evidence type="ECO:0000256" key="1">
    <source>
        <dbReference type="SAM" id="SignalP"/>
    </source>
</evidence>
<dbReference type="PROSITE" id="PS51782">
    <property type="entry name" value="LYSM"/>
    <property type="match status" value="1"/>
</dbReference>
<dbReference type="EMBL" id="LKAJ01000002">
    <property type="protein sequence ID" value="KRG22017.1"/>
    <property type="molecule type" value="Genomic_DNA"/>
</dbReference>
<dbReference type="PANTHER" id="PTHR34700:SF8">
    <property type="entry name" value="POTASSIUM BINDING PROTEIN KBP"/>
    <property type="match status" value="1"/>
</dbReference>
<keyword evidence="1" id="KW-0732">Signal</keyword>
<dbReference type="RefSeq" id="WP_075065090.1">
    <property type="nucleotide sequence ID" value="NZ_LKAJ02000001.1"/>
</dbReference>
<evidence type="ECO:0000313" key="4">
    <source>
        <dbReference type="EMBL" id="MCS5709813.1"/>
    </source>
</evidence>
<accession>A0A0Q9YZ66</accession>
<reference evidence="4" key="2">
    <citation type="journal article" date="2016" name="Genome Announc.">
        <title>Draft Genome Sequences of Two Novel Amoeba-Resistant Intranuclear Bacteria, 'Candidatus Berkiella cookevillensis' and 'Candidatus Berkiella aquae'.</title>
        <authorList>
            <person name="Mehari Y.T."/>
            <person name="Arivett B.A."/>
            <person name="Farone A.L."/>
            <person name="Gunderson J.H."/>
            <person name="Farone M.B."/>
        </authorList>
    </citation>
    <scope>NUCLEOTIDE SEQUENCE</scope>
    <source>
        <strain evidence="4">HT99</strain>
    </source>
</reference>
<dbReference type="InterPro" id="IPR052196">
    <property type="entry name" value="Bact_Kbp"/>
</dbReference>
<dbReference type="PANTHER" id="PTHR34700">
    <property type="entry name" value="POTASSIUM BINDING PROTEIN KBP"/>
    <property type="match status" value="1"/>
</dbReference>
<comment type="caution">
    <text evidence="3">The sequence shown here is derived from an EMBL/GenBank/DDBJ whole genome shotgun (WGS) entry which is preliminary data.</text>
</comment>
<feature type="chain" id="PRO_5043129891" evidence="1">
    <location>
        <begin position="26"/>
        <end position="382"/>
    </location>
</feature>